<dbReference type="Proteomes" id="UP001208692">
    <property type="component" value="Unassembled WGS sequence"/>
</dbReference>
<dbReference type="EC" id="3.2.2.31" evidence="4 14"/>
<gene>
    <name evidence="16" type="primary">mutY</name>
    <name evidence="16" type="ORF">RCZ15_05090</name>
    <name evidence="17" type="ORF">RCZ16_00750</name>
</gene>
<evidence type="ECO:0000313" key="16">
    <source>
        <dbReference type="EMBL" id="GJM49534.1"/>
    </source>
</evidence>
<evidence type="ECO:0000256" key="6">
    <source>
        <dbReference type="ARBA" id="ARBA00022485"/>
    </source>
</evidence>
<feature type="domain" description="HhH-GPD" evidence="15">
    <location>
        <begin position="40"/>
        <end position="191"/>
    </location>
</feature>
<dbReference type="Gene3D" id="1.10.340.30">
    <property type="entry name" value="Hypothetical protein, domain 2"/>
    <property type="match status" value="1"/>
</dbReference>
<evidence type="ECO:0000256" key="14">
    <source>
        <dbReference type="RuleBase" id="RU365096"/>
    </source>
</evidence>
<dbReference type="Proteomes" id="UP001207736">
    <property type="component" value="Unassembled WGS sequence"/>
</dbReference>
<dbReference type="PANTHER" id="PTHR42944">
    <property type="entry name" value="ADENINE DNA GLYCOSYLASE"/>
    <property type="match status" value="1"/>
</dbReference>
<evidence type="ECO:0000256" key="12">
    <source>
        <dbReference type="ARBA" id="ARBA00023204"/>
    </source>
</evidence>
<comment type="cofactor">
    <cofactor evidence="14">
        <name>[4Fe-4S] cluster</name>
        <dbReference type="ChEBI" id="CHEBI:49883"/>
    </cofactor>
    <text evidence="14">Binds 1 [4Fe-4S] cluster.</text>
</comment>
<evidence type="ECO:0000256" key="10">
    <source>
        <dbReference type="ARBA" id="ARBA00023004"/>
    </source>
</evidence>
<dbReference type="RefSeq" id="WP_264846662.1">
    <property type="nucleotide sequence ID" value="NZ_BPMA01000027.1"/>
</dbReference>
<sequence>MTHHQFEFSQILLNWYNVQKRNLPWRHTTNPYYIWLSEVILQQTRVVQGLPYYQDFVKAFPTIEDLANASEEKVLKLWQGLGYYSRAKNLHETAKIVAYTYQGVFPKTYDEIIKLKGIGDYTASAIASICYQEPRAVVDGNVYRVLSRIFDIEIPINSSKGNKYFKALATELLDKEKAGLYNQAIMDFGAVQCKPQSPDCQQCVFSEKCLAYVQNKISQLPVKTGKTKVRNRYFHYCMVLDQENKTTIFQKRKNKDIWQGLYEFPLIEFAEEVSDLEVIKLIQANFPEIISIEKKSEKILHKLSHQNIYSYFWIISVKKIHKNAICLENINNFPTSILLANFLKNLQI</sequence>
<evidence type="ECO:0000256" key="7">
    <source>
        <dbReference type="ARBA" id="ARBA00022723"/>
    </source>
</evidence>
<evidence type="ECO:0000256" key="13">
    <source>
        <dbReference type="ARBA" id="ARBA00023295"/>
    </source>
</evidence>
<keyword evidence="11" id="KW-0411">Iron-sulfur</keyword>
<dbReference type="PANTHER" id="PTHR42944:SF1">
    <property type="entry name" value="ADENINE DNA GLYCOSYLASE"/>
    <property type="match status" value="1"/>
</dbReference>
<dbReference type="FunFam" id="1.10.340.30:FF:000002">
    <property type="entry name" value="Adenine DNA glycosylase"/>
    <property type="match status" value="1"/>
</dbReference>
<dbReference type="GO" id="GO:0035485">
    <property type="term" value="F:adenine/guanine mispair binding"/>
    <property type="evidence" value="ECO:0007669"/>
    <property type="project" value="TreeGrafter"/>
</dbReference>
<comment type="similarity">
    <text evidence="3 14">Belongs to the Nth/MutY family.</text>
</comment>
<reference evidence="16 19" key="1">
    <citation type="submission" date="2021-11" db="EMBL/GenBank/DDBJ databases">
        <title>Draft genome sequence of Capnocytophaga sp. strain KC07075 isolated from cat oral cavity.</title>
        <authorList>
            <person name="Suzuki M."/>
            <person name="Imaoka K."/>
            <person name="Kimura M."/>
            <person name="Morikawa S."/>
            <person name="Maeda K."/>
        </authorList>
    </citation>
    <scope>NUCLEOTIDE SEQUENCE</scope>
    <source>
        <strain evidence="16">KC07075</strain>
        <strain evidence="17 19">KC07079</strain>
    </source>
</reference>
<evidence type="ECO:0000256" key="11">
    <source>
        <dbReference type="ARBA" id="ARBA00023014"/>
    </source>
</evidence>
<evidence type="ECO:0000256" key="4">
    <source>
        <dbReference type="ARBA" id="ARBA00012045"/>
    </source>
</evidence>
<evidence type="ECO:0000256" key="1">
    <source>
        <dbReference type="ARBA" id="ARBA00000843"/>
    </source>
</evidence>
<evidence type="ECO:0000313" key="18">
    <source>
        <dbReference type="Proteomes" id="UP001207736"/>
    </source>
</evidence>
<dbReference type="InterPro" id="IPR005760">
    <property type="entry name" value="A/G_AdeGlyc_MutY"/>
</dbReference>
<name>A0AAV5ASH8_9FLAO</name>
<protein>
    <recommendedName>
        <fullName evidence="5 14">Adenine DNA glycosylase</fullName>
        <ecNumber evidence="4 14">3.2.2.31</ecNumber>
    </recommendedName>
</protein>
<dbReference type="InterPro" id="IPR000445">
    <property type="entry name" value="HhH_motif"/>
</dbReference>
<keyword evidence="6" id="KW-0004">4Fe-4S</keyword>
<dbReference type="AlphaFoldDB" id="A0AAV5ASH8"/>
<dbReference type="GO" id="GO:0006284">
    <property type="term" value="P:base-excision repair"/>
    <property type="evidence" value="ECO:0007669"/>
    <property type="project" value="UniProtKB-UniRule"/>
</dbReference>
<evidence type="ECO:0000313" key="17">
    <source>
        <dbReference type="EMBL" id="GJM51757.1"/>
    </source>
</evidence>
<evidence type="ECO:0000313" key="19">
    <source>
        <dbReference type="Proteomes" id="UP001208692"/>
    </source>
</evidence>
<dbReference type="InterPro" id="IPR015797">
    <property type="entry name" value="NUDIX_hydrolase-like_dom_sf"/>
</dbReference>
<dbReference type="GO" id="GO:0034039">
    <property type="term" value="F:8-oxo-7,8-dihydroguanine DNA N-glycosylase activity"/>
    <property type="evidence" value="ECO:0007669"/>
    <property type="project" value="TreeGrafter"/>
</dbReference>
<dbReference type="Gene3D" id="1.10.1670.10">
    <property type="entry name" value="Helix-hairpin-Helix base-excision DNA repair enzymes (C-terminal)"/>
    <property type="match status" value="1"/>
</dbReference>
<dbReference type="InterPro" id="IPR029119">
    <property type="entry name" value="MutY_C"/>
</dbReference>
<dbReference type="InterPro" id="IPR003265">
    <property type="entry name" value="HhH-GPD_domain"/>
</dbReference>
<evidence type="ECO:0000256" key="5">
    <source>
        <dbReference type="ARBA" id="ARBA00022023"/>
    </source>
</evidence>
<dbReference type="Pfam" id="PF00730">
    <property type="entry name" value="HhH-GPD"/>
    <property type="match status" value="1"/>
</dbReference>
<evidence type="ECO:0000256" key="3">
    <source>
        <dbReference type="ARBA" id="ARBA00008343"/>
    </source>
</evidence>
<comment type="function">
    <text evidence="2">Adenine glycosylase active on G-A mispairs. MutY also corrects error-prone DNA synthesis past GO lesions which are due to the oxidatively damaged form of guanine: 7,8-dihydro-8-oxoguanine (8-oxo-dGTP).</text>
</comment>
<dbReference type="InterPro" id="IPR044298">
    <property type="entry name" value="MIG/MutY"/>
</dbReference>
<dbReference type="SMART" id="SM00478">
    <property type="entry name" value="ENDO3c"/>
    <property type="match status" value="1"/>
</dbReference>
<dbReference type="Pfam" id="PF00633">
    <property type="entry name" value="HHH"/>
    <property type="match status" value="1"/>
</dbReference>
<dbReference type="GO" id="GO:0046872">
    <property type="term" value="F:metal ion binding"/>
    <property type="evidence" value="ECO:0007669"/>
    <property type="project" value="UniProtKB-UniRule"/>
</dbReference>
<keyword evidence="9" id="KW-0378">Hydrolase</keyword>
<comment type="catalytic activity">
    <reaction evidence="1 14">
        <text>Hydrolyzes free adenine bases from 7,8-dihydro-8-oxoguanine:adenine mismatched double-stranded DNA, leaving an apurinic site.</text>
        <dbReference type="EC" id="3.2.2.31"/>
    </reaction>
</comment>
<organism evidence="16 18">
    <name type="scientific">Capnocytophaga catalasegens</name>
    <dbReference type="NCBI Taxonomy" id="1004260"/>
    <lineage>
        <taxon>Bacteria</taxon>
        <taxon>Pseudomonadati</taxon>
        <taxon>Bacteroidota</taxon>
        <taxon>Flavobacteriia</taxon>
        <taxon>Flavobacteriales</taxon>
        <taxon>Flavobacteriaceae</taxon>
        <taxon>Capnocytophaga</taxon>
    </lineage>
</organism>
<dbReference type="SUPFAM" id="SSF48150">
    <property type="entry name" value="DNA-glycosylase"/>
    <property type="match status" value="1"/>
</dbReference>
<evidence type="ECO:0000256" key="2">
    <source>
        <dbReference type="ARBA" id="ARBA00002933"/>
    </source>
</evidence>
<keyword evidence="8 14" id="KW-0227">DNA damage</keyword>
<proteinExistence type="inferred from homology"/>
<evidence type="ECO:0000259" key="15">
    <source>
        <dbReference type="SMART" id="SM00478"/>
    </source>
</evidence>
<keyword evidence="10 14" id="KW-0408">Iron</keyword>
<dbReference type="InterPro" id="IPR023170">
    <property type="entry name" value="HhH_base_excis_C"/>
</dbReference>
<accession>A0AAV5ASH8</accession>
<dbReference type="GO" id="GO:0006298">
    <property type="term" value="P:mismatch repair"/>
    <property type="evidence" value="ECO:0007669"/>
    <property type="project" value="TreeGrafter"/>
</dbReference>
<keyword evidence="7" id="KW-0479">Metal-binding</keyword>
<dbReference type="GO" id="GO:0000701">
    <property type="term" value="F:purine-specific mismatch base pair DNA N-glycosylase activity"/>
    <property type="evidence" value="ECO:0007669"/>
    <property type="project" value="UniProtKB-EC"/>
</dbReference>
<dbReference type="SUPFAM" id="SSF55811">
    <property type="entry name" value="Nudix"/>
    <property type="match status" value="1"/>
</dbReference>
<evidence type="ECO:0000256" key="9">
    <source>
        <dbReference type="ARBA" id="ARBA00022801"/>
    </source>
</evidence>
<keyword evidence="19" id="KW-1185">Reference proteome</keyword>
<dbReference type="Pfam" id="PF14815">
    <property type="entry name" value="NUDIX_4"/>
    <property type="match status" value="1"/>
</dbReference>
<comment type="caution">
    <text evidence="16">The sequence shown here is derived from an EMBL/GenBank/DDBJ whole genome shotgun (WGS) entry which is preliminary data.</text>
</comment>
<dbReference type="InterPro" id="IPR011257">
    <property type="entry name" value="DNA_glycosylase"/>
</dbReference>
<dbReference type="EMBL" id="BQKB01000003">
    <property type="protein sequence ID" value="GJM51757.1"/>
    <property type="molecule type" value="Genomic_DNA"/>
</dbReference>
<evidence type="ECO:0000256" key="8">
    <source>
        <dbReference type="ARBA" id="ARBA00022763"/>
    </source>
</evidence>
<dbReference type="Gene3D" id="3.90.79.10">
    <property type="entry name" value="Nucleoside Triphosphate Pyrophosphohydrolase"/>
    <property type="match status" value="1"/>
</dbReference>
<dbReference type="GO" id="GO:0032357">
    <property type="term" value="F:oxidized purine DNA binding"/>
    <property type="evidence" value="ECO:0007669"/>
    <property type="project" value="TreeGrafter"/>
</dbReference>
<keyword evidence="12" id="KW-0234">DNA repair</keyword>
<dbReference type="EMBL" id="BQKA01000010">
    <property type="protein sequence ID" value="GJM49534.1"/>
    <property type="molecule type" value="Genomic_DNA"/>
</dbReference>
<dbReference type="CDD" id="cd03431">
    <property type="entry name" value="NUDIX_DNA_Glycosylase_C-MutY"/>
    <property type="match status" value="1"/>
</dbReference>
<dbReference type="NCBIfam" id="TIGR01084">
    <property type="entry name" value="mutY"/>
    <property type="match status" value="1"/>
</dbReference>
<dbReference type="GO" id="GO:0051539">
    <property type="term" value="F:4 iron, 4 sulfur cluster binding"/>
    <property type="evidence" value="ECO:0007669"/>
    <property type="project" value="UniProtKB-UniRule"/>
</dbReference>
<dbReference type="CDD" id="cd00056">
    <property type="entry name" value="ENDO3c"/>
    <property type="match status" value="1"/>
</dbReference>
<keyword evidence="13 14" id="KW-0326">Glycosidase</keyword>